<dbReference type="EMBL" id="JYDL01000154">
    <property type="protein sequence ID" value="KRX14650.1"/>
    <property type="molecule type" value="Genomic_DNA"/>
</dbReference>
<keyword evidence="2" id="KW-1185">Reference proteome</keyword>
<reference evidence="1 2" key="1">
    <citation type="submission" date="2015-01" db="EMBL/GenBank/DDBJ databases">
        <title>Evolution of Trichinella species and genotypes.</title>
        <authorList>
            <person name="Korhonen P.K."/>
            <person name="Edoardo P."/>
            <person name="Giuseppe L.R."/>
            <person name="Gasser R.B."/>
        </authorList>
    </citation>
    <scope>NUCLEOTIDE SEQUENCE [LARGE SCALE GENOMIC DNA]</scope>
    <source>
        <strain evidence="1">ISS37</strain>
    </source>
</reference>
<evidence type="ECO:0000313" key="1">
    <source>
        <dbReference type="EMBL" id="KRX14650.1"/>
    </source>
</evidence>
<protein>
    <submittedName>
        <fullName evidence="1">Uncharacterized protein</fullName>
    </submittedName>
</protein>
<organism evidence="1 2">
    <name type="scientific">Trichinella nelsoni</name>
    <dbReference type="NCBI Taxonomy" id="6336"/>
    <lineage>
        <taxon>Eukaryota</taxon>
        <taxon>Metazoa</taxon>
        <taxon>Ecdysozoa</taxon>
        <taxon>Nematoda</taxon>
        <taxon>Enoplea</taxon>
        <taxon>Dorylaimia</taxon>
        <taxon>Trichinellida</taxon>
        <taxon>Trichinellidae</taxon>
        <taxon>Trichinella</taxon>
    </lineage>
</organism>
<accession>A0A0V0RJY9</accession>
<evidence type="ECO:0000313" key="2">
    <source>
        <dbReference type="Proteomes" id="UP000054630"/>
    </source>
</evidence>
<name>A0A0V0RJY9_9BILA</name>
<gene>
    <name evidence="1" type="ORF">T07_7620</name>
</gene>
<sequence length="133" mass="15026">MGYGMDKSLDNGCVTNCFQEHVLFAKAPTVNGKFWARQVKTPIMNKFFTNFDFRLSKTACRPGETGLCLFIDNIEQMRNIKLPQLNTLVKTARVIKNPLVTTSVSMQTTDTAWLFLFAALHIATETIVTMEKV</sequence>
<dbReference type="Proteomes" id="UP000054630">
    <property type="component" value="Unassembled WGS sequence"/>
</dbReference>
<comment type="caution">
    <text evidence="1">The sequence shown here is derived from an EMBL/GenBank/DDBJ whole genome shotgun (WGS) entry which is preliminary data.</text>
</comment>
<proteinExistence type="predicted"/>
<dbReference type="AlphaFoldDB" id="A0A0V0RJY9"/>